<dbReference type="InterPro" id="IPR023213">
    <property type="entry name" value="CAT-like_dom_sf"/>
</dbReference>
<keyword evidence="11" id="KW-1185">Reference proteome</keyword>
<keyword evidence="10" id="KW-0670">Pyruvate</keyword>
<evidence type="ECO:0000256" key="5">
    <source>
        <dbReference type="ARBA" id="ARBA00023315"/>
    </source>
</evidence>
<dbReference type="Proteomes" id="UP000642571">
    <property type="component" value="Unassembled WGS sequence"/>
</dbReference>
<dbReference type="PANTHER" id="PTHR43178">
    <property type="entry name" value="DIHYDROLIPOAMIDE ACETYLTRANSFERASE COMPONENT OF PYRUVATE DEHYDROGENASE COMPLEX"/>
    <property type="match status" value="1"/>
</dbReference>
<dbReference type="Gene3D" id="4.10.320.10">
    <property type="entry name" value="E3-binding domain"/>
    <property type="match status" value="1"/>
</dbReference>
<comment type="caution">
    <text evidence="10">The sequence shown here is derived from an EMBL/GenBank/DDBJ whole genome shotgun (WGS) entry which is preliminary data.</text>
</comment>
<dbReference type="PROSITE" id="PS51826">
    <property type="entry name" value="PSBD"/>
    <property type="match status" value="1"/>
</dbReference>
<feature type="domain" description="Peripheral subunit-binding (PSBD)" evidence="9">
    <location>
        <begin position="117"/>
        <end position="154"/>
    </location>
</feature>
<keyword evidence="3 6" id="KW-0808">Transferase</keyword>
<feature type="region of interest" description="Disordered" evidence="7">
    <location>
        <begin position="80"/>
        <end position="112"/>
    </location>
</feature>
<dbReference type="CDD" id="cd06849">
    <property type="entry name" value="lipoyl_domain"/>
    <property type="match status" value="1"/>
</dbReference>
<dbReference type="SUPFAM" id="SSF51230">
    <property type="entry name" value="Single hybrid motif"/>
    <property type="match status" value="1"/>
</dbReference>
<dbReference type="InterPro" id="IPR000089">
    <property type="entry name" value="Biotin_lipoyl"/>
</dbReference>
<dbReference type="InterPro" id="IPR050743">
    <property type="entry name" value="2-oxoacid_DH_E2_comp"/>
</dbReference>
<proteinExistence type="inferred from homology"/>
<dbReference type="Gene3D" id="2.40.50.100">
    <property type="match status" value="1"/>
</dbReference>
<sequence>MVEVKLHDIGEGMTEAEVLHFFVKPGDTVTSDEPLVEVQTDKMTAEIPSPGAGTVGKILVELGETIKVGTTVLEIELAGAPSKGKKENKIEKSEKSEQSNKQETHTFHIPKRSDRVLAAPYTRKIARDNGVDIDQVEGTGPGGRILDEDVMSYMNGETSKQALAVADAAPEKKVEEAQSGEVTAPSSQQTIPFKGRRKQIAKKMTHSLHTIAHCTQFEEVDVTNAMEWRAECKEQGESFSIAAFYIKAVSVALKDFPIFNATLNEQEEVIELKDTHNIGLAVDTEDGLIVPVLRNVESKSITEIHREMKVLTEKALSNQLTMADISGGTFTISNVGPLKGSTGATPIINHPETGLLALHKTKKRPAVVNDEIVIRSMMNLSFTFDHRVADGGTAVAFSNRLVQLMEHPNTLMLELV</sequence>
<dbReference type="Pfam" id="PF00364">
    <property type="entry name" value="Biotin_lipoyl"/>
    <property type="match status" value="1"/>
</dbReference>
<dbReference type="EC" id="2.3.1.-" evidence="6"/>
<comment type="similarity">
    <text evidence="2 6">Belongs to the 2-oxoacid dehydrogenase family.</text>
</comment>
<comment type="cofactor">
    <cofactor evidence="1 6">
        <name>(R)-lipoate</name>
        <dbReference type="ChEBI" id="CHEBI:83088"/>
    </cofactor>
</comment>
<evidence type="ECO:0000256" key="7">
    <source>
        <dbReference type="SAM" id="MobiDB-lite"/>
    </source>
</evidence>
<dbReference type="SUPFAM" id="SSF52777">
    <property type="entry name" value="CoA-dependent acyltransferases"/>
    <property type="match status" value="1"/>
</dbReference>
<protein>
    <recommendedName>
        <fullName evidence="6">Dihydrolipoamide acetyltransferase component of pyruvate dehydrogenase complex</fullName>
        <ecNumber evidence="6">2.3.1.-</ecNumber>
    </recommendedName>
</protein>
<reference evidence="11" key="1">
    <citation type="journal article" date="2019" name="Int. J. Syst. Evol. Microbiol.">
        <title>The Global Catalogue of Microorganisms (GCM) 10K type strain sequencing project: providing services to taxonomists for standard genome sequencing and annotation.</title>
        <authorList>
            <consortium name="The Broad Institute Genomics Platform"/>
            <consortium name="The Broad Institute Genome Sequencing Center for Infectious Disease"/>
            <person name="Wu L."/>
            <person name="Ma J."/>
        </authorList>
    </citation>
    <scope>NUCLEOTIDE SEQUENCE [LARGE SCALE GENOMIC DNA]</scope>
    <source>
        <strain evidence="11">CGMCC 1.15353</strain>
    </source>
</reference>
<evidence type="ECO:0000256" key="3">
    <source>
        <dbReference type="ARBA" id="ARBA00022679"/>
    </source>
</evidence>
<feature type="compositionally biased region" description="Basic and acidic residues" evidence="7">
    <location>
        <begin position="84"/>
        <end position="112"/>
    </location>
</feature>
<dbReference type="EMBL" id="BMIN01000009">
    <property type="protein sequence ID" value="GGD15021.1"/>
    <property type="molecule type" value="Genomic_DNA"/>
</dbReference>
<dbReference type="PROSITE" id="PS50968">
    <property type="entry name" value="BIOTINYL_LIPOYL"/>
    <property type="match status" value="1"/>
</dbReference>
<evidence type="ECO:0000313" key="10">
    <source>
        <dbReference type="EMBL" id="GGD15021.1"/>
    </source>
</evidence>
<gene>
    <name evidence="10" type="primary">pdhC</name>
    <name evidence="10" type="ORF">GCM10011389_23340</name>
</gene>
<evidence type="ECO:0000259" key="9">
    <source>
        <dbReference type="PROSITE" id="PS51826"/>
    </source>
</evidence>
<accession>A0ABQ1Q6H2</accession>
<dbReference type="InterPro" id="IPR001078">
    <property type="entry name" value="2-oxoacid_DH_actylTfrase"/>
</dbReference>
<keyword evidence="5 6" id="KW-0012">Acyltransferase</keyword>
<evidence type="ECO:0000256" key="4">
    <source>
        <dbReference type="ARBA" id="ARBA00022823"/>
    </source>
</evidence>
<evidence type="ECO:0000313" key="11">
    <source>
        <dbReference type="Proteomes" id="UP000642571"/>
    </source>
</evidence>
<dbReference type="SUPFAM" id="SSF47005">
    <property type="entry name" value="Peripheral subunit-binding domain of 2-oxo acid dehydrogenase complex"/>
    <property type="match status" value="1"/>
</dbReference>
<dbReference type="RefSeq" id="WP_188653930.1">
    <property type="nucleotide sequence ID" value="NZ_BMIN01000009.1"/>
</dbReference>
<dbReference type="Gene3D" id="3.30.559.10">
    <property type="entry name" value="Chloramphenicol acetyltransferase-like domain"/>
    <property type="match status" value="1"/>
</dbReference>
<dbReference type="Pfam" id="PF00198">
    <property type="entry name" value="2-oxoacid_dh"/>
    <property type="match status" value="1"/>
</dbReference>
<evidence type="ECO:0000256" key="6">
    <source>
        <dbReference type="RuleBase" id="RU003423"/>
    </source>
</evidence>
<dbReference type="PANTHER" id="PTHR43178:SF5">
    <property type="entry name" value="LIPOAMIDE ACYLTRANSFERASE COMPONENT OF BRANCHED-CHAIN ALPHA-KETO ACID DEHYDROGENASE COMPLEX, MITOCHONDRIAL"/>
    <property type="match status" value="1"/>
</dbReference>
<name>A0ABQ1Q6H2_9BACI</name>
<dbReference type="InterPro" id="IPR036625">
    <property type="entry name" value="E3-bd_dom_sf"/>
</dbReference>
<feature type="domain" description="Lipoyl-binding" evidence="8">
    <location>
        <begin position="1"/>
        <end position="76"/>
    </location>
</feature>
<keyword evidence="4 6" id="KW-0450">Lipoyl</keyword>
<evidence type="ECO:0000256" key="1">
    <source>
        <dbReference type="ARBA" id="ARBA00001938"/>
    </source>
</evidence>
<organism evidence="10 11">
    <name type="scientific">Pontibacillus salipaludis</name>
    <dbReference type="NCBI Taxonomy" id="1697394"/>
    <lineage>
        <taxon>Bacteria</taxon>
        <taxon>Bacillati</taxon>
        <taxon>Bacillota</taxon>
        <taxon>Bacilli</taxon>
        <taxon>Bacillales</taxon>
        <taxon>Bacillaceae</taxon>
        <taxon>Pontibacillus</taxon>
    </lineage>
</organism>
<dbReference type="InterPro" id="IPR011053">
    <property type="entry name" value="Single_hybrid_motif"/>
</dbReference>
<dbReference type="InterPro" id="IPR004167">
    <property type="entry name" value="PSBD"/>
</dbReference>
<evidence type="ECO:0000256" key="2">
    <source>
        <dbReference type="ARBA" id="ARBA00007317"/>
    </source>
</evidence>
<dbReference type="Pfam" id="PF02817">
    <property type="entry name" value="E3_binding"/>
    <property type="match status" value="1"/>
</dbReference>
<evidence type="ECO:0000259" key="8">
    <source>
        <dbReference type="PROSITE" id="PS50968"/>
    </source>
</evidence>